<keyword evidence="5" id="KW-1185">Reference proteome</keyword>
<dbReference type="NCBIfam" id="TIGR04335">
    <property type="entry name" value="AmmeMemoSam_A"/>
    <property type="match status" value="1"/>
</dbReference>
<dbReference type="CDD" id="cd07361">
    <property type="entry name" value="MEMO_like"/>
    <property type="match status" value="1"/>
</dbReference>
<dbReference type="RefSeq" id="WP_215380443.1">
    <property type="nucleotide sequence ID" value="NZ_JAGTIS010000020.1"/>
</dbReference>
<sequence length="453" mass="48903">MNIVRPAAVAGTFYPADPEQLARDVRQLLSAVAPAPAAPGLKALIVPHAGYIYSGAVAAQAYARLKPLASRIERVVLLGPVHRVPVRGLALPQANAFSTPLGQVQLDAEAMAVLADLPKVVISAEAHALEHSLEVQLPFLQSVLGEFRLVPLAVGSATPAEVAQVLARVWGGDETLIVISSDLSHFLPYTVAQKADSETIREILAERPALNHEQACGATPINGLLAFAARQGLRAELLGQCNSGDTAGDKFRVVGYASVAFYQTSKAVQDADDAGKTLLNVARDAISQHLGGPGRTPPDQRWLHEPGASFVTLTHQGRLRGCIGTIEAHRRLIEDVQENAIAAATRDPRFDALTRDELARTRIEVSLLSATEVLAFTSERQALEQLRPGVDGIILEYGRARGTFLPQVWDSLPQPNEFLAMLKRKAGLPADFWHTDIRLARYTVNKWQEVGDE</sequence>
<dbReference type="Pfam" id="PF01871">
    <property type="entry name" value="AMMECR1"/>
    <property type="match status" value="1"/>
</dbReference>
<accession>A0ABS5XMZ9</accession>
<dbReference type="Gene3D" id="3.40.830.10">
    <property type="entry name" value="LigB-like"/>
    <property type="match status" value="1"/>
</dbReference>
<dbReference type="PANTHER" id="PTHR11060:SF0">
    <property type="entry name" value="PROTEIN MEMO1"/>
    <property type="match status" value="1"/>
</dbReference>
<evidence type="ECO:0000256" key="2">
    <source>
        <dbReference type="HAMAP-Rule" id="MF_00055"/>
    </source>
</evidence>
<dbReference type="InterPro" id="IPR002737">
    <property type="entry name" value="MEMO1_fam"/>
</dbReference>
<evidence type="ECO:0000256" key="1">
    <source>
        <dbReference type="ARBA" id="ARBA00006315"/>
    </source>
</evidence>
<dbReference type="PROSITE" id="PS51112">
    <property type="entry name" value="AMMECR1"/>
    <property type="match status" value="1"/>
</dbReference>
<dbReference type="SUPFAM" id="SSF143447">
    <property type="entry name" value="AMMECR1-like"/>
    <property type="match status" value="1"/>
</dbReference>
<dbReference type="NCBIfam" id="TIGR04336">
    <property type="entry name" value="AmmeMemoSam_B"/>
    <property type="match status" value="1"/>
</dbReference>
<dbReference type="EMBL" id="JAGTIS010000020">
    <property type="protein sequence ID" value="MBT8769081.1"/>
    <property type="molecule type" value="Genomic_DNA"/>
</dbReference>
<comment type="similarity">
    <text evidence="1 2">Belongs to the MEMO1 family.</text>
</comment>
<dbReference type="InterPro" id="IPR002733">
    <property type="entry name" value="AMMECR1_domain"/>
</dbReference>
<evidence type="ECO:0000313" key="4">
    <source>
        <dbReference type="EMBL" id="MBT8769081.1"/>
    </source>
</evidence>
<dbReference type="Proteomes" id="UP001519667">
    <property type="component" value="Unassembled WGS sequence"/>
</dbReference>
<protein>
    <recommendedName>
        <fullName evidence="2">MEMO1 family protein J7302_23530</fullName>
    </recommendedName>
</protein>
<feature type="domain" description="AMMECR1" evidence="3">
    <location>
        <begin position="273"/>
        <end position="453"/>
    </location>
</feature>
<reference evidence="4 5" key="1">
    <citation type="submission" date="2021-04" db="EMBL/GenBank/DDBJ databases">
        <title>Pseudomonas boanensis sp. nov., a bacterium isolated from river water used for household purposes in Boane District, Mozambique.</title>
        <authorList>
            <person name="Nicklasson M."/>
            <person name="Martin-Rodriguez A.J."/>
            <person name="Thorell K."/>
            <person name="Neves L."/>
            <person name="Mussagy A."/>
            <person name="Rydberg H.A."/>
            <person name="Hernroth B."/>
            <person name="Svensson-Stadler L."/>
            <person name="Sjoling A."/>
        </authorList>
    </citation>
    <scope>NUCLEOTIDE SEQUENCE [LARGE SCALE GENOMIC DNA]</scope>
    <source>
        <strain evidence="4 5">DB1</strain>
    </source>
</reference>
<evidence type="ECO:0000259" key="3">
    <source>
        <dbReference type="PROSITE" id="PS51112"/>
    </source>
</evidence>
<comment type="caution">
    <text evidence="4">The sequence shown here is derived from an EMBL/GenBank/DDBJ whole genome shotgun (WGS) entry which is preliminary data.</text>
</comment>
<gene>
    <name evidence="4" type="primary">amrB</name>
    <name evidence="4" type="ORF">J7302_23530</name>
</gene>
<dbReference type="InterPro" id="IPR027623">
    <property type="entry name" value="AmmeMemoSam_A"/>
</dbReference>
<organism evidence="4 5">
    <name type="scientific">Metapseudomonas boanensis</name>
    <dbReference type="NCBI Taxonomy" id="2822138"/>
    <lineage>
        <taxon>Bacteria</taxon>
        <taxon>Pseudomonadati</taxon>
        <taxon>Pseudomonadota</taxon>
        <taxon>Gammaproteobacteria</taxon>
        <taxon>Pseudomonadales</taxon>
        <taxon>Pseudomonadaceae</taxon>
        <taxon>Metapseudomonas</taxon>
    </lineage>
</organism>
<proteinExistence type="inferred from homology"/>
<dbReference type="NCBIfam" id="TIGR00296">
    <property type="entry name" value="TIGR00296 family protein"/>
    <property type="match status" value="1"/>
</dbReference>
<dbReference type="InterPro" id="IPR036071">
    <property type="entry name" value="AMMECR1_dom_sf"/>
</dbReference>
<dbReference type="Gene3D" id="3.30.1490.150">
    <property type="entry name" value="Hypothetical protein ph0010, domain 2"/>
    <property type="match status" value="1"/>
</dbReference>
<dbReference type="PANTHER" id="PTHR11060">
    <property type="entry name" value="PROTEIN MEMO1"/>
    <property type="match status" value="1"/>
</dbReference>
<dbReference type="Pfam" id="PF01875">
    <property type="entry name" value="Memo"/>
    <property type="match status" value="1"/>
</dbReference>
<dbReference type="Gene3D" id="3.30.700.20">
    <property type="entry name" value="Hypothetical protein ph0010, domain 1"/>
    <property type="match status" value="1"/>
</dbReference>
<dbReference type="InterPro" id="IPR027485">
    <property type="entry name" value="AMMECR1_N"/>
</dbReference>
<evidence type="ECO:0000313" key="5">
    <source>
        <dbReference type="Proteomes" id="UP001519667"/>
    </source>
</evidence>
<dbReference type="InterPro" id="IPR023473">
    <property type="entry name" value="AMMECR1"/>
</dbReference>
<name>A0ABS5XMZ9_9GAMM</name>
<dbReference type="HAMAP" id="MF_00055">
    <property type="entry name" value="MEMO1"/>
    <property type="match status" value="1"/>
</dbReference>